<dbReference type="InterPro" id="IPR037272">
    <property type="entry name" value="SNS_sf"/>
</dbReference>
<evidence type="ECO:0000256" key="6">
    <source>
        <dbReference type="SAM" id="Phobius"/>
    </source>
</evidence>
<feature type="transmembrane region" description="Helical" evidence="6">
    <location>
        <begin position="93"/>
        <end position="112"/>
    </location>
</feature>
<feature type="transmembrane region" description="Helical" evidence="6">
    <location>
        <begin position="488"/>
        <end position="509"/>
    </location>
</feature>
<dbReference type="NCBIfam" id="NF037979">
    <property type="entry name" value="Na_transp"/>
    <property type="match status" value="1"/>
</dbReference>
<evidence type="ECO:0000256" key="5">
    <source>
        <dbReference type="ARBA" id="ARBA00023136"/>
    </source>
</evidence>
<dbReference type="PANTHER" id="PTHR42948:SF1">
    <property type="entry name" value="TRANSPORTER"/>
    <property type="match status" value="1"/>
</dbReference>
<dbReference type="InterPro" id="IPR000175">
    <property type="entry name" value="Na/ntran_symport"/>
</dbReference>
<proteinExistence type="predicted"/>
<feature type="transmembrane region" description="Helical" evidence="6">
    <location>
        <begin position="339"/>
        <end position="363"/>
    </location>
</feature>
<comment type="subcellular location">
    <subcellularLocation>
        <location evidence="1">Membrane</location>
        <topology evidence="1">Multi-pass membrane protein</topology>
    </subcellularLocation>
</comment>
<feature type="transmembrane region" description="Helical" evidence="6">
    <location>
        <begin position="243"/>
        <end position="264"/>
    </location>
</feature>
<accession>A0A1F5RF69</accession>
<dbReference type="PROSITE" id="PS50267">
    <property type="entry name" value="NA_NEUROTRAN_SYMP_3"/>
    <property type="match status" value="1"/>
</dbReference>
<evidence type="ECO:0000313" key="7">
    <source>
        <dbReference type="EMBL" id="OGF13080.1"/>
    </source>
</evidence>
<evidence type="ECO:0000256" key="1">
    <source>
        <dbReference type="ARBA" id="ARBA00004141"/>
    </source>
</evidence>
<evidence type="ECO:0000256" key="2">
    <source>
        <dbReference type="ARBA" id="ARBA00022448"/>
    </source>
</evidence>
<protein>
    <submittedName>
        <fullName evidence="7">Sodium:calcium symporter</fullName>
    </submittedName>
</protein>
<keyword evidence="2" id="KW-0813">Transport</keyword>
<dbReference type="AlphaFoldDB" id="A0A1F5RF69"/>
<feature type="transmembrane region" description="Helical" evidence="6">
    <location>
        <begin position="190"/>
        <end position="208"/>
    </location>
</feature>
<dbReference type="SUPFAM" id="SSF161070">
    <property type="entry name" value="SNF-like"/>
    <property type="match status" value="1"/>
</dbReference>
<keyword evidence="3 6" id="KW-0812">Transmembrane</keyword>
<feature type="transmembrane region" description="Helical" evidence="6">
    <location>
        <begin position="284"/>
        <end position="308"/>
    </location>
</feature>
<feature type="transmembrane region" description="Helical" evidence="6">
    <location>
        <begin position="375"/>
        <end position="397"/>
    </location>
</feature>
<keyword evidence="4 6" id="KW-1133">Transmembrane helix</keyword>
<feature type="transmembrane region" description="Helical" evidence="6">
    <location>
        <begin position="403"/>
        <end position="427"/>
    </location>
</feature>
<dbReference type="EMBL" id="MFFM01000026">
    <property type="protein sequence ID" value="OGF13080.1"/>
    <property type="molecule type" value="Genomic_DNA"/>
</dbReference>
<dbReference type="Proteomes" id="UP000177230">
    <property type="component" value="Unassembled WGS sequence"/>
</dbReference>
<dbReference type="PANTHER" id="PTHR42948">
    <property type="entry name" value="TRANSPORTER"/>
    <property type="match status" value="1"/>
</dbReference>
<dbReference type="Pfam" id="PF00209">
    <property type="entry name" value="SNF"/>
    <property type="match status" value="2"/>
</dbReference>
<evidence type="ECO:0000313" key="8">
    <source>
        <dbReference type="Proteomes" id="UP000177230"/>
    </source>
</evidence>
<evidence type="ECO:0000256" key="4">
    <source>
        <dbReference type="ARBA" id="ARBA00022989"/>
    </source>
</evidence>
<feature type="transmembrane region" description="Helical" evidence="6">
    <location>
        <begin position="41"/>
        <end position="61"/>
    </location>
</feature>
<organism evidence="7 8">
    <name type="scientific">Candidatus Edwardsbacteria bacterium GWF2_54_11</name>
    <dbReference type="NCBI Taxonomy" id="1817851"/>
    <lineage>
        <taxon>Bacteria</taxon>
        <taxon>Candidatus Edwardsiibacteriota</taxon>
    </lineage>
</organism>
<feature type="transmembrane region" description="Helical" evidence="6">
    <location>
        <begin position="12"/>
        <end position="29"/>
    </location>
</feature>
<evidence type="ECO:0000256" key="3">
    <source>
        <dbReference type="ARBA" id="ARBA00022692"/>
    </source>
</evidence>
<comment type="caution">
    <text evidence="7">The sequence shown here is derived from an EMBL/GenBank/DDBJ whole genome shotgun (WGS) entry which is preliminary data.</text>
</comment>
<keyword evidence="5 6" id="KW-0472">Membrane</keyword>
<name>A0A1F5RF69_9BACT</name>
<feature type="transmembrane region" description="Helical" evidence="6">
    <location>
        <begin position="448"/>
        <end position="468"/>
    </location>
</feature>
<reference evidence="7 8" key="1">
    <citation type="journal article" date="2016" name="Nat. Commun.">
        <title>Thousands of microbial genomes shed light on interconnected biogeochemical processes in an aquifer system.</title>
        <authorList>
            <person name="Anantharaman K."/>
            <person name="Brown C.T."/>
            <person name="Hug L.A."/>
            <person name="Sharon I."/>
            <person name="Castelle C.J."/>
            <person name="Probst A.J."/>
            <person name="Thomas B.C."/>
            <person name="Singh A."/>
            <person name="Wilkins M.J."/>
            <person name="Karaoz U."/>
            <person name="Brodie E.L."/>
            <person name="Williams K.H."/>
            <person name="Hubbard S.S."/>
            <person name="Banfield J.F."/>
        </authorList>
    </citation>
    <scope>NUCLEOTIDE SEQUENCE [LARGE SCALE GENOMIC DNA]</scope>
</reference>
<dbReference type="GO" id="GO:0016020">
    <property type="term" value="C:membrane"/>
    <property type="evidence" value="ECO:0007669"/>
    <property type="project" value="UniProtKB-SubCell"/>
</dbReference>
<feature type="transmembrane region" description="Helical" evidence="6">
    <location>
        <begin position="159"/>
        <end position="178"/>
    </location>
</feature>
<dbReference type="PRINTS" id="PR00176">
    <property type="entry name" value="NANEUSMPORT"/>
</dbReference>
<gene>
    <name evidence="7" type="ORF">A2024_04690</name>
</gene>
<sequence length="515" mass="56350">MPDKREHWGSKLGVILAVAGSAVGLGNFLRFPAKAVLNGGGAFMIPYFVAFLLLGIPLMWVEWTLGRMGGQRGHGTAPGIFDALDGTGRWAKYLGIIGILGPFVILIYYLYIESWTLAYAWYSFSGHLSRAADQASMKAFLSGYQGLAHNQFFSGRGPAYTFFIITFLLNFFFIYKGLQGGIEKLSRYGMPVLLGIGVLLAVRVLTLGTPDPALPELSVRNALGFVWNPDFSQLANARVWLEAAGQIFFTLSVGIGVILTYASYLRKNDDVALSGLSAAATNEFCEVILGASIIIPAAFIFFGGSGALEVAQSGTFNLGFVTMPLIFEKLPLGALFSGLWFLLLLIAGITSSVSLIQPAVSFLEDEFNFSRRKATLTLGAAAFLACQPAIFFLGHGFVDELDFWGGTFFLVVFATIEIILFAWVFGIKKGWEEMHQGARMKIPAIYQPIIKYVTPAYLLILLGVWSYQQFWPFMVMKGIAPADRPYMWGARILILLLGAALAAMVARAWGKRKKA</sequence>